<dbReference type="AlphaFoldDB" id="A0A1M5U3N8"/>
<gene>
    <name evidence="1" type="ORF">SAMN02745941_00391</name>
</gene>
<reference evidence="1 2" key="1">
    <citation type="submission" date="2016-11" db="EMBL/GenBank/DDBJ databases">
        <authorList>
            <person name="Jaros S."/>
            <person name="Januszkiewicz K."/>
            <person name="Wedrychowicz H."/>
        </authorList>
    </citation>
    <scope>NUCLEOTIDE SEQUENCE [LARGE SCALE GENOMIC DNA]</scope>
    <source>
        <strain evidence="1 2">DSM 6191</strain>
    </source>
</reference>
<evidence type="ECO:0000313" key="1">
    <source>
        <dbReference type="EMBL" id="SHH57303.1"/>
    </source>
</evidence>
<sequence length="54" mass="6737">MSLADFMKYVNDRAEKKKKLKEKGEKEARDYSIENSLRINRRLSTERRRRNYKW</sequence>
<dbReference type="RefSeq" id="WP_175550829.1">
    <property type="nucleotide sequence ID" value="NZ_FQXU01000003.1"/>
</dbReference>
<dbReference type="EMBL" id="FQXU01000003">
    <property type="protein sequence ID" value="SHH57303.1"/>
    <property type="molecule type" value="Genomic_DNA"/>
</dbReference>
<proteinExistence type="predicted"/>
<organism evidence="1 2">
    <name type="scientific">Clostridium intestinale DSM 6191</name>
    <dbReference type="NCBI Taxonomy" id="1121320"/>
    <lineage>
        <taxon>Bacteria</taxon>
        <taxon>Bacillati</taxon>
        <taxon>Bacillota</taxon>
        <taxon>Clostridia</taxon>
        <taxon>Eubacteriales</taxon>
        <taxon>Clostridiaceae</taxon>
        <taxon>Clostridium</taxon>
    </lineage>
</organism>
<dbReference type="Proteomes" id="UP000184241">
    <property type="component" value="Unassembled WGS sequence"/>
</dbReference>
<accession>A0A1M5U3N8</accession>
<evidence type="ECO:0000313" key="2">
    <source>
        <dbReference type="Proteomes" id="UP000184241"/>
    </source>
</evidence>
<name>A0A1M5U3N8_9CLOT</name>
<protein>
    <submittedName>
        <fullName evidence="1">Uncharacterized protein</fullName>
    </submittedName>
</protein>